<dbReference type="EMBL" id="CP046902">
    <property type="protein sequence ID" value="QGZ30635.1"/>
    <property type="molecule type" value="Genomic_DNA"/>
</dbReference>
<protein>
    <submittedName>
        <fullName evidence="2">Uncharacterized protein</fullName>
    </submittedName>
</protein>
<feature type="chain" id="PRO_5026032898" evidence="1">
    <location>
        <begin position="23"/>
        <end position="109"/>
    </location>
</feature>
<evidence type="ECO:0000313" key="3">
    <source>
        <dbReference type="Proteomes" id="UP000438983"/>
    </source>
</evidence>
<proteinExistence type="predicted"/>
<feature type="signal peptide" evidence="1">
    <location>
        <begin position="1"/>
        <end position="22"/>
    </location>
</feature>
<dbReference type="Proteomes" id="UP000438983">
    <property type="component" value="Chromosome"/>
</dbReference>
<evidence type="ECO:0000313" key="2">
    <source>
        <dbReference type="EMBL" id="QGZ30635.1"/>
    </source>
</evidence>
<organism evidence="2 3">
    <name type="scientific">Stutzerimonas stutzeri</name>
    <name type="common">Pseudomonas stutzeri</name>
    <dbReference type="NCBI Taxonomy" id="316"/>
    <lineage>
        <taxon>Bacteria</taxon>
        <taxon>Pseudomonadati</taxon>
        <taxon>Pseudomonadota</taxon>
        <taxon>Gammaproteobacteria</taxon>
        <taxon>Pseudomonadales</taxon>
        <taxon>Pseudomonadaceae</taxon>
        <taxon>Stutzerimonas</taxon>
    </lineage>
</organism>
<sequence length="109" mass="11770">MNTATPCIRTTRALSIALVVCATTVATQLSGQSRELSYPQGYDSHARDTLGCAGMKPQPMTLEQGTRQFVPMCNDSARSAAISPSPVRLARPLTDGQYIRSGDSIRYSF</sequence>
<keyword evidence="1" id="KW-0732">Signal</keyword>
<accession>A0A6I6LQ47</accession>
<name>A0A6I6LQ47_STUST</name>
<evidence type="ECO:0000256" key="1">
    <source>
        <dbReference type="SAM" id="SignalP"/>
    </source>
</evidence>
<dbReference type="AlphaFoldDB" id="A0A6I6LQ47"/>
<dbReference type="OrthoDB" id="9941261at2"/>
<reference evidence="2 3" key="1">
    <citation type="submission" date="2019-12" db="EMBL/GenBank/DDBJ databases">
        <title>Complete genome sequence of Pseudomonas stutzeri.</title>
        <authorList>
            <person name="Lim S.R."/>
            <person name="Kim J.H."/>
        </authorList>
    </citation>
    <scope>NUCLEOTIDE SEQUENCE [LARGE SCALE GENOMIC DNA]</scope>
    <source>
        <strain evidence="2 3">PM101005</strain>
    </source>
</reference>
<dbReference type="RefSeq" id="WP_158188129.1">
    <property type="nucleotide sequence ID" value="NZ_CP046902.1"/>
</dbReference>
<gene>
    <name evidence="2" type="ORF">GQA94_11360</name>
</gene>